<dbReference type="GO" id="GO:0047661">
    <property type="term" value="F:amino-acid racemase activity"/>
    <property type="evidence" value="ECO:0007669"/>
    <property type="project" value="InterPro"/>
</dbReference>
<dbReference type="Pfam" id="PF01177">
    <property type="entry name" value="Asp_Glu_race"/>
    <property type="match status" value="1"/>
</dbReference>
<dbReference type="InterPro" id="IPR033134">
    <property type="entry name" value="Asp/Glu_racemase_AS_2"/>
</dbReference>
<evidence type="ECO:0000313" key="4">
    <source>
        <dbReference type="Proteomes" id="UP000619295"/>
    </source>
</evidence>
<organism evidence="3 4">
    <name type="scientific">Bosea spartocytisi</name>
    <dbReference type="NCBI Taxonomy" id="2773451"/>
    <lineage>
        <taxon>Bacteria</taxon>
        <taxon>Pseudomonadati</taxon>
        <taxon>Pseudomonadota</taxon>
        <taxon>Alphaproteobacteria</taxon>
        <taxon>Hyphomicrobiales</taxon>
        <taxon>Boseaceae</taxon>
        <taxon>Bosea</taxon>
    </lineage>
</organism>
<dbReference type="Proteomes" id="UP000619295">
    <property type="component" value="Unassembled WGS sequence"/>
</dbReference>
<dbReference type="InterPro" id="IPR001920">
    <property type="entry name" value="Asp/Glu_race"/>
</dbReference>
<keyword evidence="2" id="KW-0413">Isomerase</keyword>
<proteinExistence type="inferred from homology"/>
<sequence length="236" mass="25335">MATIGLIGGMSWESTAVYYRLLNEGVRTRLGGLHSADVLLHSLDFAGIAEMQAQGDWAAAGAALAQSARRLEHAGASCLVLCTNTMHKVADQITGATKLPFLHLADVTAQAIRATSARRPLLLATRFTMEQAFYRDRLKAFGVEALVPQAQERDEVHRIIYEELCRGRIEAASKALYLAVIERAIREEGADGVILGCTEIGLLLSQADCAVPVFDTTALHVAAALDYVGEVESVAA</sequence>
<dbReference type="InterPro" id="IPR015942">
    <property type="entry name" value="Asp/Glu/hydantoin_racemase"/>
</dbReference>
<dbReference type="NCBIfam" id="TIGR00035">
    <property type="entry name" value="asp_race"/>
    <property type="match status" value="1"/>
</dbReference>
<dbReference type="Gene3D" id="3.40.50.1860">
    <property type="match status" value="2"/>
</dbReference>
<comment type="caution">
    <text evidence="3">The sequence shown here is derived from an EMBL/GenBank/DDBJ whole genome shotgun (WGS) entry which is preliminary data.</text>
</comment>
<accession>A0A927E6V4</accession>
<dbReference type="InterPro" id="IPR004380">
    <property type="entry name" value="Asp_race"/>
</dbReference>
<comment type="similarity">
    <text evidence="1">Belongs to the aspartate/glutamate racemases family.</text>
</comment>
<evidence type="ECO:0000313" key="3">
    <source>
        <dbReference type="EMBL" id="MBD3845868.1"/>
    </source>
</evidence>
<gene>
    <name evidence="3" type="ORF">IED13_09175</name>
</gene>
<evidence type="ECO:0000256" key="2">
    <source>
        <dbReference type="ARBA" id="ARBA00023235"/>
    </source>
</evidence>
<evidence type="ECO:0000256" key="1">
    <source>
        <dbReference type="ARBA" id="ARBA00007847"/>
    </source>
</evidence>
<dbReference type="SUPFAM" id="SSF53681">
    <property type="entry name" value="Aspartate/glutamate racemase"/>
    <property type="match status" value="2"/>
</dbReference>
<dbReference type="PANTHER" id="PTHR21198:SF7">
    <property type="entry name" value="ASPARTATE-GLUTAMATE RACEMASE FAMILY"/>
    <property type="match status" value="1"/>
</dbReference>
<dbReference type="AlphaFoldDB" id="A0A927E6V4"/>
<dbReference type="PROSITE" id="PS00924">
    <property type="entry name" value="ASP_GLU_RACEMASE_2"/>
    <property type="match status" value="1"/>
</dbReference>
<dbReference type="PANTHER" id="PTHR21198">
    <property type="entry name" value="GLUTAMATE RACEMASE"/>
    <property type="match status" value="1"/>
</dbReference>
<name>A0A927E6V4_9HYPH</name>
<reference evidence="3" key="1">
    <citation type="submission" date="2020-09" db="EMBL/GenBank/DDBJ databases">
        <title>Bosea spartocytisi sp. nov. a root nodule endophyte of Spartocytisus supranubius in the high mountain ecosystem fo the Teide National Park (Canary Islands, Spain).</title>
        <authorList>
            <person name="Pulido-Suarez L."/>
            <person name="Peix A."/>
            <person name="Igual J.M."/>
            <person name="Socas-Perez N."/>
            <person name="Velazquez E."/>
            <person name="Flores-Felix J.D."/>
            <person name="Leon-Barrios M."/>
        </authorList>
    </citation>
    <scope>NUCLEOTIDE SEQUENCE</scope>
    <source>
        <strain evidence="3">SSUT16</strain>
    </source>
</reference>
<dbReference type="RefSeq" id="WP_191123980.1">
    <property type="nucleotide sequence ID" value="NZ_JACXWY010000004.1"/>
</dbReference>
<keyword evidence="4" id="KW-1185">Reference proteome</keyword>
<protein>
    <submittedName>
        <fullName evidence="3">Aspartate/glutamate racemase family protein</fullName>
    </submittedName>
</protein>
<dbReference type="EMBL" id="JACXWY010000004">
    <property type="protein sequence ID" value="MBD3845868.1"/>
    <property type="molecule type" value="Genomic_DNA"/>
</dbReference>